<evidence type="ECO:0000256" key="2">
    <source>
        <dbReference type="ARBA" id="ARBA00004496"/>
    </source>
</evidence>
<dbReference type="EC" id="5.2.1.8" evidence="10"/>
<evidence type="ECO:0000256" key="1">
    <source>
        <dbReference type="ARBA" id="ARBA00000971"/>
    </source>
</evidence>
<evidence type="ECO:0000256" key="3">
    <source>
        <dbReference type="ARBA" id="ARBA00006577"/>
    </source>
</evidence>
<comment type="similarity">
    <text evidence="3 10">Belongs to the FKBP-type PPIase family.</text>
</comment>
<evidence type="ECO:0000256" key="9">
    <source>
        <dbReference type="PROSITE-ProRule" id="PRU00277"/>
    </source>
</evidence>
<reference evidence="12 13" key="1">
    <citation type="submission" date="2020-02" db="EMBL/GenBank/DDBJ databases">
        <title>Complete genome of Muricauda sp. 501str8.</title>
        <authorList>
            <person name="Dong B."/>
            <person name="Zhu S."/>
            <person name="Yang J."/>
            <person name="Chen J."/>
        </authorList>
    </citation>
    <scope>NUCLEOTIDE SEQUENCE [LARGE SCALE GENOMIC DNA]</scope>
    <source>
        <strain evidence="12 13">501str8</strain>
    </source>
</reference>
<evidence type="ECO:0000256" key="6">
    <source>
        <dbReference type="ARBA" id="ARBA00023186"/>
    </source>
</evidence>
<dbReference type="PANTHER" id="PTHR47861">
    <property type="entry name" value="FKBP-TYPE PEPTIDYL-PROLYL CIS-TRANS ISOMERASE SLYD"/>
    <property type="match status" value="1"/>
</dbReference>
<dbReference type="InterPro" id="IPR001179">
    <property type="entry name" value="PPIase_FKBP_dom"/>
</dbReference>
<evidence type="ECO:0000256" key="10">
    <source>
        <dbReference type="RuleBase" id="RU003915"/>
    </source>
</evidence>
<dbReference type="PANTHER" id="PTHR47861:SF3">
    <property type="entry name" value="FKBP-TYPE PEPTIDYL-PROLYL CIS-TRANS ISOMERASE SLYD"/>
    <property type="match status" value="1"/>
</dbReference>
<keyword evidence="7 9" id="KW-0413">Isomerase</keyword>
<keyword evidence="5 9" id="KW-0697">Rotamase</keyword>
<gene>
    <name evidence="12" type="ORF">GVT53_07730</name>
</gene>
<keyword evidence="6" id="KW-0143">Chaperone</keyword>
<dbReference type="RefSeq" id="WP_166248104.1">
    <property type="nucleotide sequence ID" value="NZ_CP049616.1"/>
</dbReference>
<proteinExistence type="inferred from homology"/>
<sequence>MSKVKENDTVKVHYTGKLTNGQVFDSSLEREPMEVALGQGQLIPGFEKGLIDMEVNEKKTITIDKEEAYGEVNDALFQKISKTQLPEDLKPEVGMGLVGSNAQGQEQQFRVAKVEEEDIIIDANHPLAGHDLVFDLEVVEIL</sequence>
<evidence type="ECO:0000313" key="12">
    <source>
        <dbReference type="EMBL" id="QII44570.1"/>
    </source>
</evidence>
<organism evidence="12 13">
    <name type="scientific">Flagellimonas oceani</name>
    <dbReference type="NCBI Taxonomy" id="2698672"/>
    <lineage>
        <taxon>Bacteria</taxon>
        <taxon>Pseudomonadati</taxon>
        <taxon>Bacteroidota</taxon>
        <taxon>Flavobacteriia</taxon>
        <taxon>Flavobacteriales</taxon>
        <taxon>Flavobacteriaceae</taxon>
        <taxon>Flagellimonas</taxon>
    </lineage>
</organism>
<evidence type="ECO:0000256" key="8">
    <source>
        <dbReference type="ARBA" id="ARBA00037071"/>
    </source>
</evidence>
<dbReference type="EMBL" id="CP049616">
    <property type="protein sequence ID" value="QII44570.1"/>
    <property type="molecule type" value="Genomic_DNA"/>
</dbReference>
<feature type="domain" description="PPIase FKBP-type" evidence="11">
    <location>
        <begin position="7"/>
        <end position="101"/>
    </location>
</feature>
<evidence type="ECO:0000259" key="11">
    <source>
        <dbReference type="PROSITE" id="PS50059"/>
    </source>
</evidence>
<dbReference type="GO" id="GO:0005737">
    <property type="term" value="C:cytoplasm"/>
    <property type="evidence" value="ECO:0007669"/>
    <property type="project" value="UniProtKB-SubCell"/>
</dbReference>
<evidence type="ECO:0000256" key="4">
    <source>
        <dbReference type="ARBA" id="ARBA00022490"/>
    </source>
</evidence>
<evidence type="ECO:0000313" key="13">
    <source>
        <dbReference type="Proteomes" id="UP000502928"/>
    </source>
</evidence>
<evidence type="ECO:0000256" key="7">
    <source>
        <dbReference type="ARBA" id="ARBA00023235"/>
    </source>
</evidence>
<name>A0A6G7J1N2_9FLAO</name>
<dbReference type="InterPro" id="IPR046357">
    <property type="entry name" value="PPIase_dom_sf"/>
</dbReference>
<comment type="catalytic activity">
    <reaction evidence="1 9 10">
        <text>[protein]-peptidylproline (omega=180) = [protein]-peptidylproline (omega=0)</text>
        <dbReference type="Rhea" id="RHEA:16237"/>
        <dbReference type="Rhea" id="RHEA-COMP:10747"/>
        <dbReference type="Rhea" id="RHEA-COMP:10748"/>
        <dbReference type="ChEBI" id="CHEBI:83833"/>
        <dbReference type="ChEBI" id="CHEBI:83834"/>
        <dbReference type="EC" id="5.2.1.8"/>
    </reaction>
</comment>
<protein>
    <recommendedName>
        <fullName evidence="10">Peptidyl-prolyl cis-trans isomerase</fullName>
        <ecNumber evidence="10">5.2.1.8</ecNumber>
    </recommendedName>
</protein>
<dbReference type="AlphaFoldDB" id="A0A6G7J1N2"/>
<dbReference type="GO" id="GO:0042026">
    <property type="term" value="P:protein refolding"/>
    <property type="evidence" value="ECO:0007669"/>
    <property type="project" value="UniProtKB-ARBA"/>
</dbReference>
<comment type="function">
    <text evidence="8">Also involved in hydrogenase metallocenter assembly, probably by participating in the nickel insertion step. This function in hydrogenase biosynthesis requires chaperone activity and the presence of the metal-binding domain, but not PPIase activity.</text>
</comment>
<keyword evidence="4" id="KW-0963">Cytoplasm</keyword>
<dbReference type="GO" id="GO:0003755">
    <property type="term" value="F:peptidyl-prolyl cis-trans isomerase activity"/>
    <property type="evidence" value="ECO:0007669"/>
    <property type="project" value="UniProtKB-UniRule"/>
</dbReference>
<accession>A0A6G7J1N2</accession>
<dbReference type="PROSITE" id="PS50059">
    <property type="entry name" value="FKBP_PPIASE"/>
    <property type="match status" value="1"/>
</dbReference>
<comment type="subcellular location">
    <subcellularLocation>
        <location evidence="2">Cytoplasm</location>
    </subcellularLocation>
</comment>
<dbReference type="Gene3D" id="3.10.50.40">
    <property type="match status" value="1"/>
</dbReference>
<keyword evidence="13" id="KW-1185">Reference proteome</keyword>
<evidence type="ECO:0000256" key="5">
    <source>
        <dbReference type="ARBA" id="ARBA00023110"/>
    </source>
</evidence>
<dbReference type="SUPFAM" id="SSF54534">
    <property type="entry name" value="FKBP-like"/>
    <property type="match status" value="1"/>
</dbReference>
<dbReference type="Proteomes" id="UP000502928">
    <property type="component" value="Chromosome"/>
</dbReference>
<dbReference type="Pfam" id="PF00254">
    <property type="entry name" value="FKBP_C"/>
    <property type="match status" value="1"/>
</dbReference>
<dbReference type="KEGG" id="mut:GVT53_07730"/>